<dbReference type="EC" id="1.5.1.2" evidence="2"/>
<dbReference type="GO" id="GO:0055129">
    <property type="term" value="P:L-proline biosynthetic process"/>
    <property type="evidence" value="ECO:0007669"/>
    <property type="project" value="UniProtKB-UniRule"/>
</dbReference>
<keyword evidence="7" id="KW-1185">Reference proteome</keyword>
<dbReference type="EMBL" id="LYPA01000075">
    <property type="protein sequence ID" value="OBR63136.1"/>
    <property type="molecule type" value="Genomic_DNA"/>
</dbReference>
<evidence type="ECO:0000259" key="5">
    <source>
        <dbReference type="Pfam" id="PF14748"/>
    </source>
</evidence>
<keyword evidence="2" id="KW-0963">Cytoplasm</keyword>
<keyword evidence="2" id="KW-0641">Proline biosynthesis</keyword>
<dbReference type="PANTHER" id="PTHR11645:SF51">
    <property type="entry name" value="COME OPERON PROTEIN 4"/>
    <property type="match status" value="1"/>
</dbReference>
<evidence type="ECO:0000313" key="7">
    <source>
        <dbReference type="Proteomes" id="UP000092024"/>
    </source>
</evidence>
<protein>
    <recommendedName>
        <fullName evidence="2">Pyrroline-5-carboxylate reductase</fullName>
        <shortName evidence="2">P5C reductase</shortName>
        <shortName evidence="2">P5CR</shortName>
        <ecNumber evidence="2">1.5.1.2</ecNumber>
    </recommendedName>
    <alternativeName>
        <fullName evidence="2">PCA reductase</fullName>
    </alternativeName>
</protein>
<comment type="catalytic activity">
    <reaction evidence="2">
        <text>L-proline + NAD(+) = (S)-1-pyrroline-5-carboxylate + NADH + 2 H(+)</text>
        <dbReference type="Rhea" id="RHEA:14105"/>
        <dbReference type="ChEBI" id="CHEBI:15378"/>
        <dbReference type="ChEBI" id="CHEBI:17388"/>
        <dbReference type="ChEBI" id="CHEBI:57540"/>
        <dbReference type="ChEBI" id="CHEBI:57945"/>
        <dbReference type="ChEBI" id="CHEBI:60039"/>
        <dbReference type="EC" id="1.5.1.2"/>
    </reaction>
</comment>
<dbReference type="Gene3D" id="1.10.3730.10">
    <property type="entry name" value="ProC C-terminal domain-like"/>
    <property type="match status" value="1"/>
</dbReference>
<evidence type="ECO:0000256" key="1">
    <source>
        <dbReference type="ARBA" id="ARBA00005525"/>
    </source>
</evidence>
<comment type="function">
    <text evidence="2">Catalyzes the reduction of 1-pyrroline-5-carboxylate (PCA) to L-proline.</text>
</comment>
<sequence>MKVGFIGTGSMGSLLIEAFMTSGALLPAEVTVSNRTFSKAQTFAERYPGIKAEFYNADTAQASDIVFICVKPHEFIHVVKDIRPVMTPDKIVVSITSPVLVSHLEGELNCKIAKIIPSITNLVWSGSALCIYGDTMEDRDKKRLEALFDHISEPLRIEESYTRIVSDLSSCGPAFMAFLLEQFVNAAVEETGIPRESAQQVASNMLLGTALLLTEGRMTPAEVQERVAVPGGITAKALKLLERKSSGMFQDLIATTHAKYREDLIKVSTSFYGEEVNGQ</sequence>
<comment type="caution">
    <text evidence="6">The sequence shown here is derived from an EMBL/GenBank/DDBJ whole genome shotgun (WGS) entry which is preliminary data.</text>
</comment>
<feature type="binding site" evidence="3">
    <location>
        <position position="56"/>
    </location>
    <ligand>
        <name>NADPH</name>
        <dbReference type="ChEBI" id="CHEBI:57783"/>
    </ligand>
</feature>
<dbReference type="UniPathway" id="UPA00098">
    <property type="reaction ID" value="UER00361"/>
</dbReference>
<dbReference type="SUPFAM" id="SSF51735">
    <property type="entry name" value="NAD(P)-binding Rossmann-fold domains"/>
    <property type="match status" value="1"/>
</dbReference>
<dbReference type="Gene3D" id="3.40.50.720">
    <property type="entry name" value="NAD(P)-binding Rossmann-like Domain"/>
    <property type="match status" value="1"/>
</dbReference>
<name>A0A1A5YC05_9BACL</name>
<comment type="subcellular location">
    <subcellularLocation>
        <location evidence="2">Cytoplasm</location>
    </subcellularLocation>
</comment>
<comment type="catalytic activity">
    <reaction evidence="2">
        <text>L-proline + NADP(+) = (S)-1-pyrroline-5-carboxylate + NADPH + 2 H(+)</text>
        <dbReference type="Rhea" id="RHEA:14109"/>
        <dbReference type="ChEBI" id="CHEBI:15378"/>
        <dbReference type="ChEBI" id="CHEBI:17388"/>
        <dbReference type="ChEBI" id="CHEBI:57783"/>
        <dbReference type="ChEBI" id="CHEBI:58349"/>
        <dbReference type="ChEBI" id="CHEBI:60039"/>
        <dbReference type="EC" id="1.5.1.2"/>
    </reaction>
</comment>
<dbReference type="Pfam" id="PF14748">
    <property type="entry name" value="P5CR_dimer"/>
    <property type="match status" value="1"/>
</dbReference>
<dbReference type="PIRSF" id="PIRSF000193">
    <property type="entry name" value="Pyrrol-5-carb_rd"/>
    <property type="match status" value="1"/>
</dbReference>
<dbReference type="AlphaFoldDB" id="A0A1A5YC05"/>
<evidence type="ECO:0000256" key="2">
    <source>
        <dbReference type="HAMAP-Rule" id="MF_01925"/>
    </source>
</evidence>
<dbReference type="InterPro" id="IPR028939">
    <property type="entry name" value="P5C_Rdtase_cat_N"/>
</dbReference>
<dbReference type="InterPro" id="IPR000304">
    <property type="entry name" value="Pyrroline-COOH_reductase"/>
</dbReference>
<dbReference type="RefSeq" id="WP_068686713.1">
    <property type="nucleotide sequence ID" value="NZ_LYPA01000075.1"/>
</dbReference>
<keyword evidence="2" id="KW-0028">Amino-acid biosynthesis</keyword>
<dbReference type="PROSITE" id="PS00521">
    <property type="entry name" value="P5CR"/>
    <property type="match status" value="1"/>
</dbReference>
<evidence type="ECO:0000259" key="4">
    <source>
        <dbReference type="Pfam" id="PF03807"/>
    </source>
</evidence>
<feature type="domain" description="Pyrroline-5-carboxylate reductase dimerisation" evidence="5">
    <location>
        <begin position="159"/>
        <end position="262"/>
    </location>
</feature>
<dbReference type="PANTHER" id="PTHR11645">
    <property type="entry name" value="PYRROLINE-5-CARBOXYLATE REDUCTASE"/>
    <property type="match status" value="1"/>
</dbReference>
<reference evidence="6 7" key="1">
    <citation type="submission" date="2016-05" db="EMBL/GenBank/DDBJ databases">
        <title>Paenibacillus oryzae. sp. nov., isolated from the rice root.</title>
        <authorList>
            <person name="Zhang J."/>
            <person name="Zhang X."/>
        </authorList>
    </citation>
    <scope>NUCLEOTIDE SEQUENCE [LARGE SCALE GENOMIC DNA]</scope>
    <source>
        <strain evidence="6 7">1DrF-4</strain>
    </source>
</reference>
<comment type="pathway">
    <text evidence="2">Amino-acid biosynthesis; L-proline biosynthesis; L-proline from L-glutamate 5-semialdehyde: step 1/1.</text>
</comment>
<evidence type="ECO:0000256" key="3">
    <source>
        <dbReference type="PIRSR" id="PIRSR000193-1"/>
    </source>
</evidence>
<keyword evidence="2" id="KW-0560">Oxidoreductase</keyword>
<feature type="binding site" evidence="3">
    <location>
        <begin position="6"/>
        <end position="11"/>
    </location>
    <ligand>
        <name>NADP(+)</name>
        <dbReference type="ChEBI" id="CHEBI:58349"/>
    </ligand>
</feature>
<dbReference type="InterPro" id="IPR008927">
    <property type="entry name" value="6-PGluconate_DH-like_C_sf"/>
</dbReference>
<proteinExistence type="inferred from homology"/>
<dbReference type="Pfam" id="PF03807">
    <property type="entry name" value="F420_oxidored"/>
    <property type="match status" value="1"/>
</dbReference>
<dbReference type="InterPro" id="IPR029036">
    <property type="entry name" value="P5CR_dimer"/>
</dbReference>
<dbReference type="OrthoDB" id="9805754at2"/>
<dbReference type="STRING" id="1844972.A7K91_23850"/>
<feature type="domain" description="Pyrroline-5-carboxylate reductase catalytic N-terminal" evidence="4">
    <location>
        <begin position="2"/>
        <end position="97"/>
    </location>
</feature>
<dbReference type="NCBIfam" id="NF005814">
    <property type="entry name" value="PRK07680.1"/>
    <property type="match status" value="1"/>
</dbReference>
<dbReference type="InterPro" id="IPR036291">
    <property type="entry name" value="NAD(P)-bd_dom_sf"/>
</dbReference>
<keyword evidence="2 3" id="KW-0521">NADP</keyword>
<dbReference type="Proteomes" id="UP000092024">
    <property type="component" value="Unassembled WGS sequence"/>
</dbReference>
<organism evidence="6 7">
    <name type="scientific">Paenibacillus oryzae</name>
    <dbReference type="NCBI Taxonomy" id="1844972"/>
    <lineage>
        <taxon>Bacteria</taxon>
        <taxon>Bacillati</taxon>
        <taxon>Bacillota</taxon>
        <taxon>Bacilli</taxon>
        <taxon>Bacillales</taxon>
        <taxon>Paenibacillaceae</taxon>
        <taxon>Paenibacillus</taxon>
    </lineage>
</organism>
<dbReference type="HAMAP" id="MF_01925">
    <property type="entry name" value="P5C_reductase"/>
    <property type="match status" value="1"/>
</dbReference>
<comment type="similarity">
    <text evidence="1 2">Belongs to the pyrroline-5-carboxylate reductase family.</text>
</comment>
<dbReference type="InterPro" id="IPR053790">
    <property type="entry name" value="P5CR-like_CS"/>
</dbReference>
<accession>A0A1A5YC05</accession>
<evidence type="ECO:0000313" key="6">
    <source>
        <dbReference type="EMBL" id="OBR63136.1"/>
    </source>
</evidence>
<dbReference type="GO" id="GO:0004735">
    <property type="term" value="F:pyrroline-5-carboxylate reductase activity"/>
    <property type="evidence" value="ECO:0007669"/>
    <property type="project" value="UniProtKB-UniRule"/>
</dbReference>
<dbReference type="SUPFAM" id="SSF48179">
    <property type="entry name" value="6-phosphogluconate dehydrogenase C-terminal domain-like"/>
    <property type="match status" value="1"/>
</dbReference>
<dbReference type="GO" id="GO:0005737">
    <property type="term" value="C:cytoplasm"/>
    <property type="evidence" value="ECO:0007669"/>
    <property type="project" value="UniProtKB-SubCell"/>
</dbReference>
<gene>
    <name evidence="2" type="primary">proC</name>
    <name evidence="6" type="ORF">A7K91_23850</name>
</gene>